<name>A0A512N7R3_9HYPH</name>
<sequence length="149" mass="16951">MDQVAAKQDPVLARVENVGHVARRVPRHRKRRQMIVQPIAVPDRSKQVSKALQVRLIDKTRDGIVRDHDPVQVGKRLPTVARYEPVQMVEMRMGESDCADRGWIYTRFGHRPVEMAKRWLPLSSGAAIDQDSLASGPLQQEAIDRQSNQ</sequence>
<protein>
    <submittedName>
        <fullName evidence="1">Uncharacterized protein</fullName>
    </submittedName>
</protein>
<accession>A0A512N7R3</accession>
<comment type="caution">
    <text evidence="1">The sequence shown here is derived from an EMBL/GenBank/DDBJ whole genome shotgun (WGS) entry which is preliminary data.</text>
</comment>
<reference evidence="1 2" key="1">
    <citation type="submission" date="2019-07" db="EMBL/GenBank/DDBJ databases">
        <title>Whole genome shotgun sequence of Reyranella soli NBRC 108950.</title>
        <authorList>
            <person name="Hosoyama A."/>
            <person name="Uohara A."/>
            <person name="Ohji S."/>
            <person name="Ichikawa N."/>
        </authorList>
    </citation>
    <scope>NUCLEOTIDE SEQUENCE [LARGE SCALE GENOMIC DNA]</scope>
    <source>
        <strain evidence="1 2">NBRC 108950</strain>
    </source>
</reference>
<keyword evidence="2" id="KW-1185">Reference proteome</keyword>
<proteinExistence type="predicted"/>
<evidence type="ECO:0000313" key="2">
    <source>
        <dbReference type="Proteomes" id="UP000321058"/>
    </source>
</evidence>
<dbReference type="AlphaFoldDB" id="A0A512N7R3"/>
<evidence type="ECO:0000313" key="1">
    <source>
        <dbReference type="EMBL" id="GEP55015.1"/>
    </source>
</evidence>
<dbReference type="EMBL" id="BKAJ01000033">
    <property type="protein sequence ID" value="GEP55015.1"/>
    <property type="molecule type" value="Genomic_DNA"/>
</dbReference>
<organism evidence="1 2">
    <name type="scientific">Reyranella soli</name>
    <dbReference type="NCBI Taxonomy" id="1230389"/>
    <lineage>
        <taxon>Bacteria</taxon>
        <taxon>Pseudomonadati</taxon>
        <taxon>Pseudomonadota</taxon>
        <taxon>Alphaproteobacteria</taxon>
        <taxon>Hyphomicrobiales</taxon>
        <taxon>Reyranellaceae</taxon>
        <taxon>Reyranella</taxon>
    </lineage>
</organism>
<dbReference type="Proteomes" id="UP000321058">
    <property type="component" value="Unassembled WGS sequence"/>
</dbReference>
<gene>
    <name evidence="1" type="ORF">RSO01_21810</name>
</gene>